<dbReference type="SUPFAM" id="SSF48452">
    <property type="entry name" value="TPR-like"/>
    <property type="match status" value="1"/>
</dbReference>
<sequence length="561" mass="63227">MTTSDFGLPPPETYPYDLGTYSLKVKTTSAAAQKWFDRGLNWTYGFHHLEAERCFRYAIHCDPTLAMAYWGLSYAMGPNYNKWWAMFTPDELAEALPIAHDAAAHASKLAKDPVEKALCVALTTRFPSPSGTAKDFPSWNQAYIAAMANVYEQFGDHLDIAVVYADAMMAIAPWELWDLQTGAPREDSQTLRIKEVLDSALAAEGGMTHPGVLHKYIHLMELSPTPEAALPASDALRDLVPDAGHLRHMPGHIDLLIGDYARVITGADDAMAADDKYMVHGDPRDFYQFYTLHNASFTVYAGMFAGRLQPALKACDRMEYWLPDDFMRTPNPPIADWLEGFLTFRVHILVRFGRWADLLSYPFPEDRAFYSVTTTTIHYGRAIALALTDRLDEARAERQEFRAARKRIQPGRQAVPNEWSDIFDVGEEMLSGEIEYRSGNVEVGFAHLRKSIQLCDNLIYAEPWGWMQPPRHAYGALLLEQGRVDEAAIAYAEDLGFVTTLPRALRHPNNVWALHGYHECLVKLGRTEEARKIKRDLDLALAGADVKIESSCLCRRVKQCC</sequence>
<dbReference type="PANTHER" id="PTHR45588:SF1">
    <property type="entry name" value="WW DOMAIN-CONTAINING PROTEIN"/>
    <property type="match status" value="1"/>
</dbReference>
<evidence type="ECO:0000313" key="2">
    <source>
        <dbReference type="Proteomes" id="UP001233271"/>
    </source>
</evidence>
<dbReference type="EMBL" id="AP028212">
    <property type="protein sequence ID" value="BEI88115.1"/>
    <property type="molecule type" value="Genomic_DNA"/>
</dbReference>
<proteinExistence type="predicted"/>
<dbReference type="PANTHER" id="PTHR45588">
    <property type="entry name" value="TPR DOMAIN-CONTAINING PROTEIN"/>
    <property type="match status" value="1"/>
</dbReference>
<dbReference type="Proteomes" id="UP001233271">
    <property type="component" value="Chromosome 1"/>
</dbReference>
<dbReference type="GeneID" id="85491986"/>
<keyword evidence="2" id="KW-1185">Reference proteome</keyword>
<dbReference type="RefSeq" id="XP_060453381.1">
    <property type="nucleotide sequence ID" value="XM_060604135.1"/>
</dbReference>
<organism evidence="1 2">
    <name type="scientific">Cutaneotrichosporon cavernicola</name>
    <dbReference type="NCBI Taxonomy" id="279322"/>
    <lineage>
        <taxon>Eukaryota</taxon>
        <taxon>Fungi</taxon>
        <taxon>Dikarya</taxon>
        <taxon>Basidiomycota</taxon>
        <taxon>Agaricomycotina</taxon>
        <taxon>Tremellomycetes</taxon>
        <taxon>Trichosporonales</taxon>
        <taxon>Trichosporonaceae</taxon>
        <taxon>Cutaneotrichosporon</taxon>
    </lineage>
</organism>
<evidence type="ECO:0008006" key="3">
    <source>
        <dbReference type="Google" id="ProtNLM"/>
    </source>
</evidence>
<accession>A0AA48L0E5</accession>
<dbReference type="InterPro" id="IPR011990">
    <property type="entry name" value="TPR-like_helical_dom_sf"/>
</dbReference>
<gene>
    <name evidence="1" type="ORF">CcaverHIS019_0108330</name>
</gene>
<dbReference type="AlphaFoldDB" id="A0AA48L0E5"/>
<dbReference type="Gene3D" id="1.25.40.10">
    <property type="entry name" value="Tetratricopeptide repeat domain"/>
    <property type="match status" value="1"/>
</dbReference>
<evidence type="ECO:0000313" key="1">
    <source>
        <dbReference type="EMBL" id="BEI88115.1"/>
    </source>
</evidence>
<name>A0AA48L0E5_9TREE</name>
<reference evidence="1" key="1">
    <citation type="journal article" date="2023" name="BMC Genomics">
        <title>Chromosome-level genome assemblies of Cutaneotrichosporon spp. (Trichosporonales, Basidiomycota) reveal imbalanced evolution between nucleotide sequences and chromosome synteny.</title>
        <authorList>
            <person name="Kobayashi Y."/>
            <person name="Kayamori A."/>
            <person name="Aoki K."/>
            <person name="Shiwa Y."/>
            <person name="Matsutani M."/>
            <person name="Fujita N."/>
            <person name="Sugita T."/>
            <person name="Iwasaki W."/>
            <person name="Tanaka N."/>
            <person name="Takashima M."/>
        </authorList>
    </citation>
    <scope>NUCLEOTIDE SEQUENCE</scope>
    <source>
        <strain evidence="1">HIS019</strain>
    </source>
</reference>
<protein>
    <recommendedName>
        <fullName evidence="3">TPR domain protein</fullName>
    </recommendedName>
</protein>
<dbReference type="KEGG" id="ccac:CcaHIS019_0108330"/>